<evidence type="ECO:0000313" key="3">
    <source>
        <dbReference type="Proteomes" id="UP000323386"/>
    </source>
</evidence>
<feature type="compositionally biased region" description="Acidic residues" evidence="1">
    <location>
        <begin position="393"/>
        <end position="402"/>
    </location>
</feature>
<dbReference type="GO" id="GO:0034080">
    <property type="term" value="P:CENP-A containing chromatin assembly"/>
    <property type="evidence" value="ECO:0007669"/>
    <property type="project" value="InterPro"/>
</dbReference>
<dbReference type="Pfam" id="PF05238">
    <property type="entry name" value="CENP-N"/>
    <property type="match status" value="1"/>
</dbReference>
<evidence type="ECO:0000256" key="1">
    <source>
        <dbReference type="SAM" id="MobiDB-lite"/>
    </source>
</evidence>
<reference evidence="2 3" key="1">
    <citation type="submission" date="2018-03" db="EMBL/GenBank/DDBJ databases">
        <authorList>
            <person name="Guldener U."/>
        </authorList>
    </citation>
    <scope>NUCLEOTIDE SEQUENCE [LARGE SCALE GENOMIC DNA]</scope>
    <source>
        <strain evidence="2 3">DAOM196992</strain>
    </source>
</reference>
<dbReference type="Proteomes" id="UP000323386">
    <property type="component" value="Unassembled WGS sequence"/>
</dbReference>
<dbReference type="OrthoDB" id="6585699at2759"/>
<feature type="region of interest" description="Disordered" evidence="1">
    <location>
        <begin position="532"/>
        <end position="557"/>
    </location>
</feature>
<feature type="compositionally biased region" description="Basic and acidic residues" evidence="1">
    <location>
        <begin position="532"/>
        <end position="542"/>
    </location>
</feature>
<feature type="compositionally biased region" description="Basic and acidic residues" evidence="1">
    <location>
        <begin position="439"/>
        <end position="452"/>
    </location>
</feature>
<evidence type="ECO:0008006" key="4">
    <source>
        <dbReference type="Google" id="ProtNLM"/>
    </source>
</evidence>
<dbReference type="AlphaFoldDB" id="A0A5C3EVL0"/>
<dbReference type="EMBL" id="OOIP01000004">
    <property type="protein sequence ID" value="SPO36313.1"/>
    <property type="molecule type" value="Genomic_DNA"/>
</dbReference>
<dbReference type="GO" id="GO:0007059">
    <property type="term" value="P:chromosome segregation"/>
    <property type="evidence" value="ECO:0007669"/>
    <property type="project" value="InterPro"/>
</dbReference>
<gene>
    <name evidence="2" type="ORF">PSFLO_01784</name>
</gene>
<organism evidence="2 3">
    <name type="scientific">Pseudozyma flocculosa</name>
    <dbReference type="NCBI Taxonomy" id="84751"/>
    <lineage>
        <taxon>Eukaryota</taxon>
        <taxon>Fungi</taxon>
        <taxon>Dikarya</taxon>
        <taxon>Basidiomycota</taxon>
        <taxon>Ustilaginomycotina</taxon>
        <taxon>Ustilaginomycetes</taxon>
        <taxon>Ustilaginales</taxon>
        <taxon>Ustilaginaceae</taxon>
        <taxon>Pseudozyma</taxon>
    </lineage>
</organism>
<feature type="region of interest" description="Disordered" evidence="1">
    <location>
        <begin position="489"/>
        <end position="508"/>
    </location>
</feature>
<name>A0A5C3EVL0_9BASI</name>
<feature type="compositionally biased region" description="Low complexity" evidence="1">
    <location>
        <begin position="334"/>
        <end position="344"/>
    </location>
</feature>
<proteinExistence type="predicted"/>
<feature type="region of interest" description="Disordered" evidence="1">
    <location>
        <begin position="334"/>
        <end position="452"/>
    </location>
</feature>
<sequence>MLVQASTSRSTLASHQDAELVPHSPQLRRLLTRLDKAELVRLALGWLSASRAYHIPPKLSRRQPAKQADIADEATFRYHAVLDLNEERRARSLESLELIWAALMIDPKVPKTRAVERILTVDWVDGLSYGMVAEVDLLFGADRRTSRSWSAVKLVYDDARDSNDKGFDKLAPHQLHGRFSTELAHYFEHHIFLQVEDPSNGGRKAGDTSPVRAASTPWTSHFTYFRVVLAPSPADICAAGLHMLHIPKSPYLLLSGSLGRGSENREIALSALAQAAGAVTVNYPKPPPGSLQAKRIELDELGEDKAGNRRTLGELRGKDPIALREVLVSDAATAPPSSAMASGSGVAGGGKAREMRSAEGAEDGPLVAPLKRRREQDVYSIGVRLPTPPPTPDDADDDDDDDRAAASDKGILPARHASLLRVSSRANVSPSPTPPPAESNDKARQRITVKAESRREARELFGVRKGKDEDLPKFERIDYELYLGFPRHPPYKMPDMPTSSRDGGADGSTAVKLRLEGTHVLAGLRKLIEAGMDRETSYRPKVENGGGGDDDRSERTAEATRLAGLPGWLTEVRGTKVVVKPPGSQDEPADDTSGT</sequence>
<protein>
    <recommendedName>
        <fullName evidence="4">CHL4-domain-containing protein</fullName>
    </recommendedName>
</protein>
<dbReference type="InterPro" id="IPR007902">
    <property type="entry name" value="Chl4/mis15/CENP-N"/>
</dbReference>
<accession>A0A5C3EVL0</accession>
<evidence type="ECO:0000313" key="2">
    <source>
        <dbReference type="EMBL" id="SPO36313.1"/>
    </source>
</evidence>
<keyword evidence="3" id="KW-1185">Reference proteome</keyword>